<gene>
    <name evidence="1" type="ORF">CLUMA_CG003083</name>
</gene>
<name>A0A1J1HPK7_9DIPT</name>
<evidence type="ECO:0000313" key="1">
    <source>
        <dbReference type="EMBL" id="CRK89324.1"/>
    </source>
</evidence>
<protein>
    <submittedName>
        <fullName evidence="1">CLUMA_CG003083, isoform A</fullName>
    </submittedName>
</protein>
<dbReference type="AlphaFoldDB" id="A0A1J1HPK7"/>
<accession>A0A1J1HPK7</accession>
<keyword evidence="2" id="KW-1185">Reference proteome</keyword>
<evidence type="ECO:0000313" key="2">
    <source>
        <dbReference type="Proteomes" id="UP000183832"/>
    </source>
</evidence>
<proteinExistence type="predicted"/>
<sequence length="39" mass="4481">MFHNFQIAIKVKQSSVMVIQTFVIQTSFSPIFCCCRKVA</sequence>
<dbReference type="Proteomes" id="UP000183832">
    <property type="component" value="Unassembled WGS sequence"/>
</dbReference>
<dbReference type="EMBL" id="CVRI01000012">
    <property type="protein sequence ID" value="CRK89324.1"/>
    <property type="molecule type" value="Genomic_DNA"/>
</dbReference>
<organism evidence="1 2">
    <name type="scientific">Clunio marinus</name>
    <dbReference type="NCBI Taxonomy" id="568069"/>
    <lineage>
        <taxon>Eukaryota</taxon>
        <taxon>Metazoa</taxon>
        <taxon>Ecdysozoa</taxon>
        <taxon>Arthropoda</taxon>
        <taxon>Hexapoda</taxon>
        <taxon>Insecta</taxon>
        <taxon>Pterygota</taxon>
        <taxon>Neoptera</taxon>
        <taxon>Endopterygota</taxon>
        <taxon>Diptera</taxon>
        <taxon>Nematocera</taxon>
        <taxon>Chironomoidea</taxon>
        <taxon>Chironomidae</taxon>
        <taxon>Clunio</taxon>
    </lineage>
</organism>
<reference evidence="1 2" key="1">
    <citation type="submission" date="2015-04" db="EMBL/GenBank/DDBJ databases">
        <authorList>
            <person name="Syromyatnikov M.Y."/>
            <person name="Popov V.N."/>
        </authorList>
    </citation>
    <scope>NUCLEOTIDE SEQUENCE [LARGE SCALE GENOMIC DNA]</scope>
</reference>